<dbReference type="EMBL" id="JAABOP010000004">
    <property type="protein sequence ID" value="NER11450.1"/>
    <property type="molecule type" value="Genomic_DNA"/>
</dbReference>
<dbReference type="Gene3D" id="3.40.50.10330">
    <property type="entry name" value="Probable inorganic polyphosphate/atp-NAD kinase, domain 1"/>
    <property type="match status" value="1"/>
</dbReference>
<accession>A0A6P0UG87</accession>
<dbReference type="GO" id="GO:0005524">
    <property type="term" value="F:ATP binding"/>
    <property type="evidence" value="ECO:0007669"/>
    <property type="project" value="UniProtKB-KW"/>
</dbReference>
<keyword evidence="3" id="KW-0808">Transferase</keyword>
<evidence type="ECO:0000256" key="4">
    <source>
        <dbReference type="ARBA" id="ARBA00022723"/>
    </source>
</evidence>
<dbReference type="PANTHER" id="PTHR12358:SF106">
    <property type="entry name" value="LIPID KINASE YEGS"/>
    <property type="match status" value="1"/>
</dbReference>
<dbReference type="GO" id="GO:0005886">
    <property type="term" value="C:plasma membrane"/>
    <property type="evidence" value="ECO:0007669"/>
    <property type="project" value="TreeGrafter"/>
</dbReference>
<evidence type="ECO:0000256" key="1">
    <source>
        <dbReference type="ARBA" id="ARBA00001946"/>
    </source>
</evidence>
<keyword evidence="5" id="KW-0547">Nucleotide-binding</keyword>
<evidence type="ECO:0000256" key="5">
    <source>
        <dbReference type="ARBA" id="ARBA00022741"/>
    </source>
</evidence>
<reference evidence="13 14" key="1">
    <citation type="submission" date="2020-01" db="EMBL/GenBank/DDBJ databases">
        <title>Muriicola jejuensis KCTC 22299.</title>
        <authorList>
            <person name="Wang G."/>
        </authorList>
    </citation>
    <scope>NUCLEOTIDE SEQUENCE [LARGE SCALE GENOMIC DNA]</scope>
    <source>
        <strain evidence="13 14">KCTC 22299</strain>
    </source>
</reference>
<dbReference type="InterPro" id="IPR050187">
    <property type="entry name" value="Lipid_Phosphate_FormReg"/>
</dbReference>
<dbReference type="AlphaFoldDB" id="A0A6P0UG87"/>
<keyword evidence="4" id="KW-0479">Metal-binding</keyword>
<evidence type="ECO:0000259" key="12">
    <source>
        <dbReference type="PROSITE" id="PS50146"/>
    </source>
</evidence>
<dbReference type="InterPro" id="IPR045540">
    <property type="entry name" value="YegS/DAGK_C"/>
</dbReference>
<keyword evidence="7" id="KW-0067">ATP-binding</keyword>
<dbReference type="InterPro" id="IPR016064">
    <property type="entry name" value="NAD/diacylglycerol_kinase_sf"/>
</dbReference>
<feature type="domain" description="DAGKc" evidence="12">
    <location>
        <begin position="1"/>
        <end position="132"/>
    </location>
</feature>
<keyword evidence="10" id="KW-0594">Phospholipid biosynthesis</keyword>
<dbReference type="InterPro" id="IPR005218">
    <property type="entry name" value="Diacylglycerol/lipid_kinase"/>
</dbReference>
<organism evidence="13 14">
    <name type="scientific">Muriicola jejuensis</name>
    <dbReference type="NCBI Taxonomy" id="504488"/>
    <lineage>
        <taxon>Bacteria</taxon>
        <taxon>Pseudomonadati</taxon>
        <taxon>Bacteroidota</taxon>
        <taxon>Flavobacteriia</taxon>
        <taxon>Flavobacteriales</taxon>
        <taxon>Flavobacteriaceae</taxon>
        <taxon>Muriicola</taxon>
    </lineage>
</organism>
<dbReference type="InterPro" id="IPR001206">
    <property type="entry name" value="Diacylglycerol_kinase_cat_dom"/>
</dbReference>
<dbReference type="Gene3D" id="2.60.200.40">
    <property type="match status" value="1"/>
</dbReference>
<gene>
    <name evidence="13" type="ORF">GWK09_13025</name>
</gene>
<evidence type="ECO:0000313" key="13">
    <source>
        <dbReference type="EMBL" id="NER11450.1"/>
    </source>
</evidence>
<dbReference type="GO" id="GO:0046872">
    <property type="term" value="F:metal ion binding"/>
    <property type="evidence" value="ECO:0007669"/>
    <property type="project" value="UniProtKB-KW"/>
</dbReference>
<evidence type="ECO:0000313" key="14">
    <source>
        <dbReference type="Proteomes" id="UP000468443"/>
    </source>
</evidence>
<evidence type="ECO:0000256" key="6">
    <source>
        <dbReference type="ARBA" id="ARBA00022777"/>
    </source>
</evidence>
<dbReference type="GO" id="GO:0016301">
    <property type="term" value="F:kinase activity"/>
    <property type="evidence" value="ECO:0007669"/>
    <property type="project" value="UniProtKB-KW"/>
</dbReference>
<dbReference type="GO" id="GO:0008654">
    <property type="term" value="P:phospholipid biosynthetic process"/>
    <property type="evidence" value="ECO:0007669"/>
    <property type="project" value="UniProtKB-KW"/>
</dbReference>
<dbReference type="InterPro" id="IPR017438">
    <property type="entry name" value="ATP-NAD_kinase_N"/>
</dbReference>
<dbReference type="RefSeq" id="WP_163693896.1">
    <property type="nucleotide sequence ID" value="NZ_FXTW01000003.1"/>
</dbReference>
<comment type="cofactor">
    <cofactor evidence="1">
        <name>Mg(2+)</name>
        <dbReference type="ChEBI" id="CHEBI:18420"/>
    </cofactor>
</comment>
<evidence type="ECO:0000256" key="9">
    <source>
        <dbReference type="ARBA" id="ARBA00023098"/>
    </source>
</evidence>
<evidence type="ECO:0000256" key="10">
    <source>
        <dbReference type="ARBA" id="ARBA00023209"/>
    </source>
</evidence>
<comment type="caution">
    <text evidence="13">The sequence shown here is derived from an EMBL/GenBank/DDBJ whole genome shotgun (WGS) entry which is preliminary data.</text>
</comment>
<name>A0A6P0UG87_9FLAO</name>
<dbReference type="Pfam" id="PF19279">
    <property type="entry name" value="YegS_C"/>
    <property type="match status" value="1"/>
</dbReference>
<dbReference type="PANTHER" id="PTHR12358">
    <property type="entry name" value="SPHINGOSINE KINASE"/>
    <property type="match status" value="1"/>
</dbReference>
<sequence length="302" mass="33392">MKLVFIINNKQDRLRKRLPELLYHFDNKYSGQVEFLYTQGTKHAIELAKKSAEMGCDYLIAVGGDGTLHEVVNGVMQSGVGDENYPIIGLLPWGSANDFARTAGLTPSVESLARSIDSHSIRRIDVGQILSSRVPEARYFINVAGIGLGPEVVLQMERSEPKLGPALHYFGSIVKGFLKYRKKRVICSAGSWRYEGRLLQLAVGNGRYLGHGICITPDALLDDGKFELAIFGDLSLWDYLRKLGKLKKGIKIDHPEVQYHSADSLRMESPDSCGIEADGEYVGLLPANIKVLPGALRFLFPA</sequence>
<evidence type="ECO:0000256" key="2">
    <source>
        <dbReference type="ARBA" id="ARBA00022516"/>
    </source>
</evidence>
<keyword evidence="8" id="KW-0460">Magnesium</keyword>
<protein>
    <submittedName>
        <fullName evidence="13">YegS/Rv2252/BmrU family lipid kinase</fullName>
    </submittedName>
</protein>
<evidence type="ECO:0000256" key="3">
    <source>
        <dbReference type="ARBA" id="ARBA00022679"/>
    </source>
</evidence>
<keyword evidence="11" id="KW-1208">Phospholipid metabolism</keyword>
<dbReference type="PROSITE" id="PS50146">
    <property type="entry name" value="DAGK"/>
    <property type="match status" value="1"/>
</dbReference>
<dbReference type="Proteomes" id="UP000468443">
    <property type="component" value="Unassembled WGS sequence"/>
</dbReference>
<keyword evidence="6 13" id="KW-0418">Kinase</keyword>
<evidence type="ECO:0000256" key="11">
    <source>
        <dbReference type="ARBA" id="ARBA00023264"/>
    </source>
</evidence>
<dbReference type="Pfam" id="PF00781">
    <property type="entry name" value="DAGK_cat"/>
    <property type="match status" value="1"/>
</dbReference>
<proteinExistence type="predicted"/>
<dbReference type="SUPFAM" id="SSF111331">
    <property type="entry name" value="NAD kinase/diacylglycerol kinase-like"/>
    <property type="match status" value="1"/>
</dbReference>
<keyword evidence="2" id="KW-0444">Lipid biosynthesis</keyword>
<keyword evidence="9" id="KW-0443">Lipid metabolism</keyword>
<keyword evidence="14" id="KW-1185">Reference proteome</keyword>
<evidence type="ECO:0000256" key="7">
    <source>
        <dbReference type="ARBA" id="ARBA00022840"/>
    </source>
</evidence>
<dbReference type="SMART" id="SM00046">
    <property type="entry name" value="DAGKc"/>
    <property type="match status" value="1"/>
</dbReference>
<evidence type="ECO:0000256" key="8">
    <source>
        <dbReference type="ARBA" id="ARBA00022842"/>
    </source>
</evidence>
<dbReference type="NCBIfam" id="TIGR00147">
    <property type="entry name" value="YegS/Rv2252/BmrU family lipid kinase"/>
    <property type="match status" value="1"/>
</dbReference>